<feature type="region of interest" description="Disordered" evidence="8">
    <location>
        <begin position="463"/>
        <end position="575"/>
    </location>
</feature>
<dbReference type="Pfam" id="PF13641">
    <property type="entry name" value="Glyco_tranf_2_3"/>
    <property type="match status" value="1"/>
</dbReference>
<organism evidence="9 10">
    <name type="scientific">Neosartorya fischeri (strain ATCC 1020 / DSM 3700 / CBS 544.65 / FGSC A1164 / JCM 1740 / NRRL 181 / WB 181)</name>
    <name type="common">Aspergillus fischerianus</name>
    <dbReference type="NCBI Taxonomy" id="331117"/>
    <lineage>
        <taxon>Eukaryota</taxon>
        <taxon>Fungi</taxon>
        <taxon>Dikarya</taxon>
        <taxon>Ascomycota</taxon>
        <taxon>Pezizomycotina</taxon>
        <taxon>Eurotiomycetes</taxon>
        <taxon>Eurotiomycetidae</taxon>
        <taxon>Eurotiales</taxon>
        <taxon>Aspergillaceae</taxon>
        <taxon>Aspergillus</taxon>
        <taxon>Aspergillus subgen. Fumigati</taxon>
    </lineage>
</organism>
<evidence type="ECO:0000313" key="9">
    <source>
        <dbReference type="EMBL" id="EAW19979.1"/>
    </source>
</evidence>
<evidence type="ECO:0000256" key="2">
    <source>
        <dbReference type="ARBA" id="ARBA00022676"/>
    </source>
</evidence>
<dbReference type="GeneID" id="4588331"/>
<keyword evidence="5" id="KW-1133">Transmembrane helix</keyword>
<dbReference type="InterPro" id="IPR052427">
    <property type="entry name" value="Glycosyltrans_GT2/GT47"/>
</dbReference>
<dbReference type="OMA" id="QITHAMP"/>
<evidence type="ECO:0000256" key="6">
    <source>
        <dbReference type="ARBA" id="ARBA00023136"/>
    </source>
</evidence>
<sequence>MYGLLAFITLPWVIAHPRLFMVAAAAAAYFMHSTGRTLQDVHADITSRVAGILPEDLRRDDVFCDPMTVVFLHLFVFRYLRLLVHLISFWLFYHPTPVPKNPTLFPSDCTIILPTVDPENRDFEECIISCLRNKPGAIIIVTVGDQLTKLTKDIIAPYKRRFPSTEISVRTADEANKRRQTKITVLLDDHVFWPTERFLPTILAPFEDPKVGIVGTNKRVRRTNTGFNIRSFWNMLGALYLERHNFEIRATNAIDNGVFVVSGRTSAHRSEILKNPEFMAEFTNERFFFGLFGPLNADDDNFITRWDVRHGWKVKIQYCPDAMIETTLGTYPKFLSQCLRWVRTTWRSNSASLFTDRTVWYTQPWCVYAVYWTSFVNFALFYDGALAYTLLKSPLGTADNLKYLAAWIFCTKMVKLTPYFLREPQDLVMLPGYFAFAYFHSLIKLYAGLTFWETNWGGRNLSAVNNQPGGGPDDDDDADDSSDDSVDGGVQLPPTPPSLRRRQTAGSSSAGRGGNASGSNRVQSRTSTVGTKAPRKTQAQPRTRVSSSSTSSTSSSTSSKWQRCPGCRKLHSDSGTVCQVRDVWGR</sequence>
<keyword evidence="4" id="KW-0812">Transmembrane</keyword>
<dbReference type="PANTHER" id="PTHR47844:SF1">
    <property type="entry name" value="EXOSTOSIN-LIKE 2"/>
    <property type="match status" value="1"/>
</dbReference>
<feature type="compositionally biased region" description="Acidic residues" evidence="8">
    <location>
        <begin position="472"/>
        <end position="486"/>
    </location>
</feature>
<feature type="compositionally biased region" description="Low complexity" evidence="8">
    <location>
        <begin position="546"/>
        <end position="559"/>
    </location>
</feature>
<dbReference type="Gene3D" id="3.90.550.10">
    <property type="entry name" value="Spore Coat Polysaccharide Biosynthesis Protein SpsA, Chain A"/>
    <property type="match status" value="1"/>
</dbReference>
<protein>
    <submittedName>
        <fullName evidence="9">Capsule polysaccharide synthase Cps1, putative</fullName>
    </submittedName>
</protein>
<proteinExistence type="predicted"/>
<accession>A1DAT9</accession>
<dbReference type="InterPro" id="IPR029044">
    <property type="entry name" value="Nucleotide-diphossugar_trans"/>
</dbReference>
<name>A1DAT9_NEOFI</name>
<evidence type="ECO:0000256" key="5">
    <source>
        <dbReference type="ARBA" id="ARBA00022989"/>
    </source>
</evidence>
<keyword evidence="10" id="KW-1185">Reference proteome</keyword>
<dbReference type="AlphaFoldDB" id="A1DAT9"/>
<dbReference type="HOGENOM" id="CLU_019940_2_0_1"/>
<comment type="subcellular location">
    <subcellularLocation>
        <location evidence="1">Membrane</location>
    </subcellularLocation>
</comment>
<dbReference type="RefSeq" id="XP_001261876.1">
    <property type="nucleotide sequence ID" value="XM_001261875.1"/>
</dbReference>
<keyword evidence="6" id="KW-0472">Membrane</keyword>
<keyword evidence="7" id="KW-0325">Glycoprotein</keyword>
<evidence type="ECO:0000256" key="7">
    <source>
        <dbReference type="ARBA" id="ARBA00023180"/>
    </source>
</evidence>
<evidence type="ECO:0000313" key="10">
    <source>
        <dbReference type="Proteomes" id="UP000006702"/>
    </source>
</evidence>
<dbReference type="KEGG" id="nfi:NFIA_095990"/>
<dbReference type="GO" id="GO:0016757">
    <property type="term" value="F:glycosyltransferase activity"/>
    <property type="evidence" value="ECO:0007669"/>
    <property type="project" value="UniProtKB-KW"/>
</dbReference>
<keyword evidence="2" id="KW-0328">Glycosyltransferase</keyword>
<dbReference type="OrthoDB" id="2849215at2759"/>
<dbReference type="eggNOG" id="ENOG502SICP">
    <property type="taxonomic scope" value="Eukaryota"/>
</dbReference>
<dbReference type="EMBL" id="DS027694">
    <property type="protein sequence ID" value="EAW19979.1"/>
    <property type="molecule type" value="Genomic_DNA"/>
</dbReference>
<dbReference type="VEuPathDB" id="FungiDB:NFIA_095990"/>
<keyword evidence="3" id="KW-0808">Transferase</keyword>
<dbReference type="PANTHER" id="PTHR47844">
    <property type="entry name" value="SYNTHASE CPS1, PUTATIVE (AFU_ORTHOLOGUE AFUA_7G02500)-RELATED"/>
    <property type="match status" value="1"/>
</dbReference>
<evidence type="ECO:0000256" key="8">
    <source>
        <dbReference type="SAM" id="MobiDB-lite"/>
    </source>
</evidence>
<dbReference type="CDD" id="cd06434">
    <property type="entry name" value="GT2_HAS"/>
    <property type="match status" value="1"/>
</dbReference>
<reference evidence="10" key="1">
    <citation type="journal article" date="2008" name="PLoS Genet.">
        <title>Genomic islands in the pathogenic filamentous fungus Aspergillus fumigatus.</title>
        <authorList>
            <person name="Fedorova N.D."/>
            <person name="Khaldi N."/>
            <person name="Joardar V.S."/>
            <person name="Maiti R."/>
            <person name="Amedeo P."/>
            <person name="Anderson M.J."/>
            <person name="Crabtree J."/>
            <person name="Silva J.C."/>
            <person name="Badger J.H."/>
            <person name="Albarraq A."/>
            <person name="Angiuoli S."/>
            <person name="Bussey H."/>
            <person name="Bowyer P."/>
            <person name="Cotty P.J."/>
            <person name="Dyer P.S."/>
            <person name="Egan A."/>
            <person name="Galens K."/>
            <person name="Fraser-Liggett C.M."/>
            <person name="Haas B.J."/>
            <person name="Inman J.M."/>
            <person name="Kent R."/>
            <person name="Lemieux S."/>
            <person name="Malavazi I."/>
            <person name="Orvis J."/>
            <person name="Roemer T."/>
            <person name="Ronning C.M."/>
            <person name="Sundaram J.P."/>
            <person name="Sutton G."/>
            <person name="Turner G."/>
            <person name="Venter J.C."/>
            <person name="White O.R."/>
            <person name="Whitty B.R."/>
            <person name="Youngman P."/>
            <person name="Wolfe K.H."/>
            <person name="Goldman G.H."/>
            <person name="Wortman J.R."/>
            <person name="Jiang B."/>
            <person name="Denning D.W."/>
            <person name="Nierman W.C."/>
        </authorList>
    </citation>
    <scope>NUCLEOTIDE SEQUENCE [LARGE SCALE GENOMIC DNA]</scope>
    <source>
        <strain evidence="10">ATCC 1020 / DSM 3700 / CBS 544.65 / FGSC A1164 / JCM 1740 / NRRL 181 / WB 181</strain>
    </source>
</reference>
<gene>
    <name evidence="9" type="ORF">NFIA_095990</name>
</gene>
<dbReference type="SUPFAM" id="SSF53448">
    <property type="entry name" value="Nucleotide-diphospho-sugar transferases"/>
    <property type="match status" value="1"/>
</dbReference>
<evidence type="ECO:0000256" key="1">
    <source>
        <dbReference type="ARBA" id="ARBA00004370"/>
    </source>
</evidence>
<evidence type="ECO:0000256" key="4">
    <source>
        <dbReference type="ARBA" id="ARBA00022692"/>
    </source>
</evidence>
<evidence type="ECO:0000256" key="3">
    <source>
        <dbReference type="ARBA" id="ARBA00022679"/>
    </source>
</evidence>
<dbReference type="GO" id="GO:0016020">
    <property type="term" value="C:membrane"/>
    <property type="evidence" value="ECO:0007669"/>
    <property type="project" value="UniProtKB-SubCell"/>
</dbReference>
<dbReference type="Proteomes" id="UP000006702">
    <property type="component" value="Unassembled WGS sequence"/>
</dbReference>